<dbReference type="PANTHER" id="PTHR14209:SF19">
    <property type="entry name" value="ISOAMYL ACETATE-HYDROLYZING ESTERASE 1 HOMOLOG"/>
    <property type="match status" value="1"/>
</dbReference>
<evidence type="ECO:0000313" key="3">
    <source>
        <dbReference type="Proteomes" id="UP001211065"/>
    </source>
</evidence>
<dbReference type="EMBL" id="JADGJW010000591">
    <property type="protein sequence ID" value="KAJ3214790.1"/>
    <property type="molecule type" value="Genomic_DNA"/>
</dbReference>
<evidence type="ECO:0000259" key="1">
    <source>
        <dbReference type="Pfam" id="PF13472"/>
    </source>
</evidence>
<dbReference type="InterPro" id="IPR045136">
    <property type="entry name" value="Iah1-like"/>
</dbReference>
<reference evidence="2" key="1">
    <citation type="submission" date="2020-05" db="EMBL/GenBank/DDBJ databases">
        <title>Phylogenomic resolution of chytrid fungi.</title>
        <authorList>
            <person name="Stajich J.E."/>
            <person name="Amses K."/>
            <person name="Simmons R."/>
            <person name="Seto K."/>
            <person name="Myers J."/>
            <person name="Bonds A."/>
            <person name="Quandt C.A."/>
            <person name="Barry K."/>
            <person name="Liu P."/>
            <person name="Grigoriev I."/>
            <person name="Longcore J.E."/>
            <person name="James T.Y."/>
        </authorList>
    </citation>
    <scope>NUCLEOTIDE SEQUENCE</scope>
    <source>
        <strain evidence="2">JEL0476</strain>
    </source>
</reference>
<dbReference type="InterPro" id="IPR013830">
    <property type="entry name" value="SGNH_hydro"/>
</dbReference>
<dbReference type="Pfam" id="PF13472">
    <property type="entry name" value="Lipase_GDSL_2"/>
    <property type="match status" value="1"/>
</dbReference>
<evidence type="ECO:0000313" key="2">
    <source>
        <dbReference type="EMBL" id="KAJ3214790.1"/>
    </source>
</evidence>
<dbReference type="Proteomes" id="UP001211065">
    <property type="component" value="Unassembled WGS sequence"/>
</dbReference>
<gene>
    <name evidence="2" type="primary">IAH1</name>
    <name evidence="2" type="ORF">HK099_006666</name>
</gene>
<dbReference type="AlphaFoldDB" id="A0AAD5XU71"/>
<dbReference type="InterPro" id="IPR036514">
    <property type="entry name" value="SGNH_hydro_sf"/>
</dbReference>
<protein>
    <submittedName>
        <fullName evidence="2">Isoamyl acetate-hydrolyzing esterase</fullName>
    </submittedName>
</protein>
<dbReference type="PANTHER" id="PTHR14209">
    <property type="entry name" value="ISOAMYL ACETATE-HYDROLYZING ESTERASE 1"/>
    <property type="match status" value="1"/>
</dbReference>
<organism evidence="2 3">
    <name type="scientific">Clydaea vesicula</name>
    <dbReference type="NCBI Taxonomy" id="447962"/>
    <lineage>
        <taxon>Eukaryota</taxon>
        <taxon>Fungi</taxon>
        <taxon>Fungi incertae sedis</taxon>
        <taxon>Chytridiomycota</taxon>
        <taxon>Chytridiomycota incertae sedis</taxon>
        <taxon>Chytridiomycetes</taxon>
        <taxon>Lobulomycetales</taxon>
        <taxon>Lobulomycetaceae</taxon>
        <taxon>Clydaea</taxon>
    </lineage>
</organism>
<sequence length="252" mass="29185">MDSFQNKNEDNNLQANFKICQIPELAQEKEKSKIILFGDSLTQKGFQLETEGWAIKVANNYIRKQDVVNRGFSGYTTENTLPILEKMLKYEFASSEISLISIFLGANDAILPLDEQKPRPNLPSKRSQKLVPLVDYKNNLISMINFIQKHSEIKILLITPPPLMENRFYGYNRKNSHTIKYREAMKKVSIMKNCSLLDTWNLFKEKNFSAIFIEDGLHFDKLGNNLIAEGFMKTIEVDFPHLLPRSLNNLYE</sequence>
<dbReference type="Gene3D" id="3.40.50.1110">
    <property type="entry name" value="SGNH hydrolase"/>
    <property type="match status" value="1"/>
</dbReference>
<proteinExistence type="predicted"/>
<dbReference type="SUPFAM" id="SSF52266">
    <property type="entry name" value="SGNH hydrolase"/>
    <property type="match status" value="1"/>
</dbReference>
<name>A0AAD5XU71_9FUNG</name>
<accession>A0AAD5XU71</accession>
<feature type="domain" description="SGNH hydrolase-type esterase" evidence="1">
    <location>
        <begin position="36"/>
        <end position="224"/>
    </location>
</feature>
<comment type="caution">
    <text evidence="2">The sequence shown here is derived from an EMBL/GenBank/DDBJ whole genome shotgun (WGS) entry which is preliminary data.</text>
</comment>
<keyword evidence="3" id="KW-1185">Reference proteome</keyword>